<sequence>MFSCSRDSTTNRLQRGVNRLPKFWQSPGPCRTSFLPLTSAPKHLPRAAESLLTSPPAVHNLLWVTLARRPPTLTVAARRDEPWVAPSCSAPSSSSCCCCFLLFNHCCDGAAGTAQRISCSLSHSTQMYNTTSPGTKFRRNIKVAECVQLPAEDDGGLQMRAATAALLQGRVTADKEDEKVRREAAEAAAAELRAVLAEEGARREAAEASTAEMRTALAEEGARREAAEASTAEMRTALAE</sequence>
<feature type="compositionally biased region" description="Low complexity" evidence="1">
    <location>
        <begin position="228"/>
        <end position="240"/>
    </location>
</feature>
<feature type="region of interest" description="Disordered" evidence="1">
    <location>
        <begin position="202"/>
        <end position="240"/>
    </location>
</feature>
<accession>A0A8J4CYM2</accession>
<name>A0A8J4CYM2_9CHLO</name>
<dbReference type="EMBL" id="BNCP01000050">
    <property type="protein sequence ID" value="GIL89370.1"/>
    <property type="molecule type" value="Genomic_DNA"/>
</dbReference>
<evidence type="ECO:0000313" key="3">
    <source>
        <dbReference type="Proteomes" id="UP000747110"/>
    </source>
</evidence>
<comment type="caution">
    <text evidence="2">The sequence shown here is derived from an EMBL/GenBank/DDBJ whole genome shotgun (WGS) entry which is preliminary data.</text>
</comment>
<evidence type="ECO:0000313" key="2">
    <source>
        <dbReference type="EMBL" id="GIL89370.1"/>
    </source>
</evidence>
<feature type="compositionally biased region" description="Low complexity" evidence="1">
    <location>
        <begin position="207"/>
        <end position="219"/>
    </location>
</feature>
<dbReference type="Proteomes" id="UP000747110">
    <property type="component" value="Unassembled WGS sequence"/>
</dbReference>
<keyword evidence="3" id="KW-1185">Reference proteome</keyword>
<feature type="non-terminal residue" evidence="2">
    <location>
        <position position="1"/>
    </location>
</feature>
<gene>
    <name evidence="2" type="ORF">Vretifemale_17136</name>
</gene>
<dbReference type="AlphaFoldDB" id="A0A8J4CYM2"/>
<evidence type="ECO:0000256" key="1">
    <source>
        <dbReference type="SAM" id="MobiDB-lite"/>
    </source>
</evidence>
<organism evidence="2 3">
    <name type="scientific">Volvox reticuliferus</name>
    <dbReference type="NCBI Taxonomy" id="1737510"/>
    <lineage>
        <taxon>Eukaryota</taxon>
        <taxon>Viridiplantae</taxon>
        <taxon>Chlorophyta</taxon>
        <taxon>core chlorophytes</taxon>
        <taxon>Chlorophyceae</taxon>
        <taxon>CS clade</taxon>
        <taxon>Chlamydomonadales</taxon>
        <taxon>Volvocaceae</taxon>
        <taxon>Volvox</taxon>
    </lineage>
</organism>
<proteinExistence type="predicted"/>
<protein>
    <submittedName>
        <fullName evidence="2">Uncharacterized protein</fullName>
    </submittedName>
</protein>
<reference evidence="2" key="1">
    <citation type="journal article" date="2021" name="Proc. Natl. Acad. Sci. U.S.A.">
        <title>Three genomes in the algal genus Volvox reveal the fate of a haploid sex-determining region after a transition to homothallism.</title>
        <authorList>
            <person name="Yamamoto K."/>
            <person name="Hamaji T."/>
            <person name="Kawai-Toyooka H."/>
            <person name="Matsuzaki R."/>
            <person name="Takahashi F."/>
            <person name="Nishimura Y."/>
            <person name="Kawachi M."/>
            <person name="Noguchi H."/>
            <person name="Minakuchi Y."/>
            <person name="Umen J.G."/>
            <person name="Toyoda A."/>
            <person name="Nozaki H."/>
        </authorList>
    </citation>
    <scope>NUCLEOTIDE SEQUENCE</scope>
    <source>
        <strain evidence="2">NIES-3786</strain>
    </source>
</reference>